<dbReference type="InterPro" id="IPR044517">
    <property type="entry name" value="PHOX1-4"/>
</dbReference>
<name>A0A9W6F0A3_9CHLO</name>
<dbReference type="CDD" id="cd05992">
    <property type="entry name" value="PB1"/>
    <property type="match status" value="1"/>
</dbReference>
<sequence>MAKKSKSSPTKATVAAPANVEPEIAKKIVELKTDGNNSFARGDYQKALTTYDEAIKLLPAGAPERADFHNNKAACFIGQKRYKEAVKECTSALEVAPNSVRALQRRAKAYEQQGLFKQALADVTTINKTENASPETQEQERRLREAAARRPASAGGVAAANGGGATVARASGAGGAAAARNLSALQQGLYVAKCTLGDETKLVHLSLSSNYADVLAAVQAKFPSAGPFVLKYVDKSGDLLTLTCKADIHVALAELMQQYQRAVAAQGSHGPKLTAFPPLKLLLAPVASADEVPKPPFEEEFERQQLLAMQKAQLAAAERKGDASASQSSASAPQPSEEIHLDSWLVDFAQLFIQQTGLEPDKHVDLHNMGWDSVSKALDGTIHSDAAVPLFDKAKDSFRDVACTGLASWGQVHQLLGQRALEAAARAGKAVEEVRPAVLAEFAEAERRYREALSYNPDFFDAVCNMSQLEFERCKLSAGLMAHPEPAKPAESSAESSSAAAPAPAAADGASSSKGAEQAAADGADALNAAAHAALAKLQTEAVTAARSGFESALTWADRAVALAPSMDARQKEAQAKAAESGQAPPAASSGSSPAGQQEYDFKSQALVLKGNFIYEWSQMLAATGQEWKPEVEKAVALFREAGCPEKDIRMALRNHFKSEELDIPAEEETPAPAAKEEAKEEAKAEPEVEKPKAKGLPSLEVKKAKK</sequence>
<dbReference type="InterPro" id="IPR011990">
    <property type="entry name" value="TPR-like_helical_dom_sf"/>
</dbReference>
<feature type="compositionally biased region" description="Low complexity" evidence="3">
    <location>
        <begin position="489"/>
        <end position="517"/>
    </location>
</feature>
<feature type="repeat" description="TPR" evidence="2">
    <location>
        <begin position="28"/>
        <end position="61"/>
    </location>
</feature>
<organism evidence="5 6">
    <name type="scientific">Pleodorina starrii</name>
    <dbReference type="NCBI Taxonomy" id="330485"/>
    <lineage>
        <taxon>Eukaryota</taxon>
        <taxon>Viridiplantae</taxon>
        <taxon>Chlorophyta</taxon>
        <taxon>core chlorophytes</taxon>
        <taxon>Chlorophyceae</taxon>
        <taxon>CS clade</taxon>
        <taxon>Chlamydomonadales</taxon>
        <taxon>Volvocaceae</taxon>
        <taxon>Pleodorina</taxon>
    </lineage>
</organism>
<feature type="compositionally biased region" description="Basic and acidic residues" evidence="3">
    <location>
        <begin position="138"/>
        <end position="148"/>
    </location>
</feature>
<keyword evidence="6" id="KW-1185">Reference proteome</keyword>
<dbReference type="Gene3D" id="3.10.20.90">
    <property type="entry name" value="Phosphatidylinositol 3-kinase Catalytic Subunit, Chain A, domain 1"/>
    <property type="match status" value="1"/>
</dbReference>
<dbReference type="SUPFAM" id="SSF54277">
    <property type="entry name" value="CAD &amp; PB1 domains"/>
    <property type="match status" value="1"/>
</dbReference>
<evidence type="ECO:0000256" key="1">
    <source>
        <dbReference type="ARBA" id="ARBA00022737"/>
    </source>
</evidence>
<dbReference type="PANTHER" id="PTHR46183">
    <property type="entry name" value="PROTEIN CLMP1"/>
    <property type="match status" value="1"/>
</dbReference>
<comment type="caution">
    <text evidence="5">The sequence shown here is derived from an EMBL/GenBank/DDBJ whole genome shotgun (WGS) entry which is preliminary data.</text>
</comment>
<accession>A0A9W6F0A3</accession>
<dbReference type="Pfam" id="PF00564">
    <property type="entry name" value="PB1"/>
    <property type="match status" value="1"/>
</dbReference>
<feature type="compositionally biased region" description="Low complexity" evidence="3">
    <location>
        <begin position="576"/>
        <end position="598"/>
    </location>
</feature>
<evidence type="ECO:0000256" key="3">
    <source>
        <dbReference type="SAM" id="MobiDB-lite"/>
    </source>
</evidence>
<proteinExistence type="predicted"/>
<dbReference type="Gene3D" id="1.25.40.10">
    <property type="entry name" value="Tetratricopeptide repeat domain"/>
    <property type="match status" value="1"/>
</dbReference>
<evidence type="ECO:0000313" key="5">
    <source>
        <dbReference type="EMBL" id="GLC51479.1"/>
    </source>
</evidence>
<evidence type="ECO:0000256" key="2">
    <source>
        <dbReference type="PROSITE-ProRule" id="PRU00339"/>
    </source>
</evidence>
<dbReference type="PANTHER" id="PTHR46183:SF8">
    <property type="entry name" value="PROTEIN CLMP1"/>
    <property type="match status" value="1"/>
</dbReference>
<feature type="region of interest" description="Disordered" evidence="3">
    <location>
        <begin position="659"/>
        <end position="707"/>
    </location>
</feature>
<dbReference type="SMART" id="SM00028">
    <property type="entry name" value="TPR"/>
    <property type="match status" value="4"/>
</dbReference>
<dbReference type="Proteomes" id="UP001165080">
    <property type="component" value="Unassembled WGS sequence"/>
</dbReference>
<gene>
    <name evidence="5" type="primary">PLEST001454</name>
    <name evidence="5" type="ORF">PLESTB_000507000</name>
</gene>
<dbReference type="SUPFAM" id="SSF48452">
    <property type="entry name" value="TPR-like"/>
    <property type="match status" value="1"/>
</dbReference>
<dbReference type="EMBL" id="BRXU01000004">
    <property type="protein sequence ID" value="GLC51479.1"/>
    <property type="molecule type" value="Genomic_DNA"/>
</dbReference>
<reference evidence="5 6" key="1">
    <citation type="journal article" date="2023" name="Commun. Biol.">
        <title>Reorganization of the ancestral sex-determining regions during the evolution of trioecy in Pleodorina starrii.</title>
        <authorList>
            <person name="Takahashi K."/>
            <person name="Suzuki S."/>
            <person name="Kawai-Toyooka H."/>
            <person name="Yamamoto K."/>
            <person name="Hamaji T."/>
            <person name="Ootsuki R."/>
            <person name="Yamaguchi H."/>
            <person name="Kawachi M."/>
            <person name="Higashiyama T."/>
            <person name="Nozaki H."/>
        </authorList>
    </citation>
    <scope>NUCLEOTIDE SEQUENCE [LARGE SCALE GENOMIC DNA]</scope>
    <source>
        <strain evidence="5 6">NIES-4479</strain>
    </source>
</reference>
<feature type="domain" description="PB1" evidence="4">
    <location>
        <begin position="189"/>
        <end position="262"/>
    </location>
</feature>
<feature type="region of interest" description="Disordered" evidence="3">
    <location>
        <begin position="483"/>
        <end position="517"/>
    </location>
</feature>
<feature type="region of interest" description="Disordered" evidence="3">
    <location>
        <begin position="571"/>
        <end position="598"/>
    </location>
</feature>
<dbReference type="InterPro" id="IPR053793">
    <property type="entry name" value="PB1-like"/>
</dbReference>
<feature type="compositionally biased region" description="Basic and acidic residues" evidence="3">
    <location>
        <begin position="675"/>
        <end position="693"/>
    </location>
</feature>
<dbReference type="InterPro" id="IPR000270">
    <property type="entry name" value="PB1_dom"/>
</dbReference>
<dbReference type="PROSITE" id="PS51745">
    <property type="entry name" value="PB1"/>
    <property type="match status" value="1"/>
</dbReference>
<feature type="region of interest" description="Disordered" evidence="3">
    <location>
        <begin position="128"/>
        <end position="157"/>
    </location>
</feature>
<dbReference type="PROSITE" id="PS50005">
    <property type="entry name" value="TPR"/>
    <property type="match status" value="1"/>
</dbReference>
<dbReference type="InterPro" id="IPR019734">
    <property type="entry name" value="TPR_rpt"/>
</dbReference>
<evidence type="ECO:0000313" key="6">
    <source>
        <dbReference type="Proteomes" id="UP001165080"/>
    </source>
</evidence>
<dbReference type="AlphaFoldDB" id="A0A9W6F0A3"/>
<protein>
    <recommendedName>
        <fullName evidence="4">PB1 domain-containing protein</fullName>
    </recommendedName>
</protein>
<dbReference type="SMART" id="SM00666">
    <property type="entry name" value="PB1"/>
    <property type="match status" value="1"/>
</dbReference>
<keyword evidence="1" id="KW-0677">Repeat</keyword>
<keyword evidence="2" id="KW-0802">TPR repeat</keyword>
<evidence type="ECO:0000259" key="4">
    <source>
        <dbReference type="PROSITE" id="PS51745"/>
    </source>
</evidence>